<dbReference type="EMBL" id="KE504178">
    <property type="protein sequence ID" value="EPS97240.1"/>
    <property type="molecule type" value="Genomic_DNA"/>
</dbReference>
<proteinExistence type="predicted"/>
<dbReference type="OrthoDB" id="2800666at2759"/>
<name>S8F6H5_FOMSC</name>
<sequence>MAKRETLEQQKAYHYECIRAINTHHNECIRAINTQLNELVPVSQIPPELLSKIFLHTAGQHAYPARVPPQICVTHVCRHWREVALQCAALWSHVDVPALPEKLAEFLKRSKDAPLSMTLSFRPLRWHLPSARQLVPPEDAALSALSALHRVQTLTVDASEDPTDVVLEHMGGRAPLLESLTITSRGLSLSKLIHVRESISRMLSHPESRRLRTLATDLCCLTWKEIPWDGLTRLEVHSNGHSDPGEPGIPSFFKALSHMPCLKELELRKV</sequence>
<feature type="non-terminal residue" evidence="2">
    <location>
        <position position="270"/>
    </location>
</feature>
<evidence type="ECO:0000313" key="3">
    <source>
        <dbReference type="Proteomes" id="UP000015241"/>
    </source>
</evidence>
<organism evidence="2 3">
    <name type="scientific">Fomitopsis schrenkii</name>
    <name type="common">Brown rot fungus</name>
    <dbReference type="NCBI Taxonomy" id="2126942"/>
    <lineage>
        <taxon>Eukaryota</taxon>
        <taxon>Fungi</taxon>
        <taxon>Dikarya</taxon>
        <taxon>Basidiomycota</taxon>
        <taxon>Agaricomycotina</taxon>
        <taxon>Agaricomycetes</taxon>
        <taxon>Polyporales</taxon>
        <taxon>Fomitopsis</taxon>
    </lineage>
</organism>
<dbReference type="Gene3D" id="1.20.1280.50">
    <property type="match status" value="1"/>
</dbReference>
<dbReference type="AlphaFoldDB" id="S8F6H5"/>
<evidence type="ECO:0000313" key="2">
    <source>
        <dbReference type="EMBL" id="EPS97240.1"/>
    </source>
</evidence>
<dbReference type="Proteomes" id="UP000015241">
    <property type="component" value="Unassembled WGS sequence"/>
</dbReference>
<dbReference type="Pfam" id="PF12937">
    <property type="entry name" value="F-box-like"/>
    <property type="match status" value="1"/>
</dbReference>
<dbReference type="HOGENOM" id="CLU_1032680_0_0_1"/>
<feature type="domain" description="F-box" evidence="1">
    <location>
        <begin position="43"/>
        <end position="95"/>
    </location>
</feature>
<protein>
    <recommendedName>
        <fullName evidence="1">F-box domain-containing protein</fullName>
    </recommendedName>
</protein>
<reference evidence="2 3" key="1">
    <citation type="journal article" date="2012" name="Science">
        <title>The Paleozoic origin of enzymatic lignin decomposition reconstructed from 31 fungal genomes.</title>
        <authorList>
            <person name="Floudas D."/>
            <person name="Binder M."/>
            <person name="Riley R."/>
            <person name="Barry K."/>
            <person name="Blanchette R.A."/>
            <person name="Henrissat B."/>
            <person name="Martinez A.T."/>
            <person name="Otillar R."/>
            <person name="Spatafora J.W."/>
            <person name="Yadav J.S."/>
            <person name="Aerts A."/>
            <person name="Benoit I."/>
            <person name="Boyd A."/>
            <person name="Carlson A."/>
            <person name="Copeland A."/>
            <person name="Coutinho P.M."/>
            <person name="de Vries R.P."/>
            <person name="Ferreira P."/>
            <person name="Findley K."/>
            <person name="Foster B."/>
            <person name="Gaskell J."/>
            <person name="Glotzer D."/>
            <person name="Gorecki P."/>
            <person name="Heitman J."/>
            <person name="Hesse C."/>
            <person name="Hori C."/>
            <person name="Igarashi K."/>
            <person name="Jurgens J.A."/>
            <person name="Kallen N."/>
            <person name="Kersten P."/>
            <person name="Kohler A."/>
            <person name="Kuees U."/>
            <person name="Kumar T.K.A."/>
            <person name="Kuo A."/>
            <person name="LaButti K."/>
            <person name="Larrondo L.F."/>
            <person name="Lindquist E."/>
            <person name="Ling A."/>
            <person name="Lombard V."/>
            <person name="Lucas S."/>
            <person name="Lundell T."/>
            <person name="Martin R."/>
            <person name="McLaughlin D.J."/>
            <person name="Morgenstern I."/>
            <person name="Morin E."/>
            <person name="Murat C."/>
            <person name="Nagy L.G."/>
            <person name="Nolan M."/>
            <person name="Ohm R.A."/>
            <person name="Patyshakuliyeva A."/>
            <person name="Rokas A."/>
            <person name="Ruiz-Duenas F.J."/>
            <person name="Sabat G."/>
            <person name="Salamov A."/>
            <person name="Samejima M."/>
            <person name="Schmutz J."/>
            <person name="Slot J.C."/>
            <person name="St John F."/>
            <person name="Stenlid J."/>
            <person name="Sun H."/>
            <person name="Sun S."/>
            <person name="Syed K."/>
            <person name="Tsang A."/>
            <person name="Wiebenga A."/>
            <person name="Young D."/>
            <person name="Pisabarro A."/>
            <person name="Eastwood D.C."/>
            <person name="Martin F."/>
            <person name="Cullen D."/>
            <person name="Grigoriev I.V."/>
            <person name="Hibbett D.S."/>
        </authorList>
    </citation>
    <scope>NUCLEOTIDE SEQUENCE</scope>
    <source>
        <strain evidence="3">FP-58527</strain>
    </source>
</reference>
<accession>S8F6H5</accession>
<gene>
    <name evidence="2" type="ORF">FOMPIDRAFT_1129047</name>
</gene>
<dbReference type="InterPro" id="IPR001810">
    <property type="entry name" value="F-box_dom"/>
</dbReference>
<dbReference type="STRING" id="743788.S8F6H5"/>
<evidence type="ECO:0000259" key="1">
    <source>
        <dbReference type="Pfam" id="PF12937"/>
    </source>
</evidence>
<dbReference type="InParanoid" id="S8F6H5"/>
<keyword evidence="3" id="KW-1185">Reference proteome</keyword>